<dbReference type="Pfam" id="PF05406">
    <property type="entry name" value="WGR"/>
    <property type="match status" value="1"/>
</dbReference>
<name>A0A512C476_9HYPH</name>
<sequence length="82" mass="9875">MSEKLNVLILDRCDPSQNMSRFYVLRIERSLFGDPTLVREWGRIGQRGRQMIELHSSEDKAIEALEIWLRRKQRRGYRVRNT</sequence>
<feature type="domain" description="WGR" evidence="1">
    <location>
        <begin position="1"/>
        <end position="82"/>
    </location>
</feature>
<dbReference type="InterPro" id="IPR049809">
    <property type="entry name" value="YehF/YfeS-like_WGR"/>
</dbReference>
<dbReference type="SMART" id="SM00773">
    <property type="entry name" value="WGR"/>
    <property type="match status" value="1"/>
</dbReference>
<dbReference type="PROSITE" id="PS51977">
    <property type="entry name" value="WGR"/>
    <property type="match status" value="1"/>
</dbReference>
<dbReference type="Proteomes" id="UP000321085">
    <property type="component" value="Unassembled WGS sequence"/>
</dbReference>
<dbReference type="Gene3D" id="2.20.140.10">
    <property type="entry name" value="WGR domain"/>
    <property type="match status" value="1"/>
</dbReference>
<dbReference type="InterPro" id="IPR008893">
    <property type="entry name" value="WGR_domain"/>
</dbReference>
<evidence type="ECO:0000313" key="2">
    <source>
        <dbReference type="EMBL" id="GEO19021.1"/>
    </source>
</evidence>
<keyword evidence="3" id="KW-1185">Reference proteome</keyword>
<evidence type="ECO:0000313" key="3">
    <source>
        <dbReference type="Proteomes" id="UP000321085"/>
    </source>
</evidence>
<dbReference type="AlphaFoldDB" id="A0A512C476"/>
<dbReference type="InterPro" id="IPR036930">
    <property type="entry name" value="WGR_dom_sf"/>
</dbReference>
<evidence type="ECO:0000259" key="1">
    <source>
        <dbReference type="PROSITE" id="PS51977"/>
    </source>
</evidence>
<dbReference type="SUPFAM" id="SSF142921">
    <property type="entry name" value="WGR domain-like"/>
    <property type="match status" value="1"/>
</dbReference>
<proteinExistence type="predicted"/>
<organism evidence="2 3">
    <name type="scientific">Microvirga aerophila</name>
    <dbReference type="NCBI Taxonomy" id="670291"/>
    <lineage>
        <taxon>Bacteria</taxon>
        <taxon>Pseudomonadati</taxon>
        <taxon>Pseudomonadota</taxon>
        <taxon>Alphaproteobacteria</taxon>
        <taxon>Hyphomicrobiales</taxon>
        <taxon>Methylobacteriaceae</taxon>
        <taxon>Microvirga</taxon>
    </lineage>
</organism>
<reference evidence="2 3" key="1">
    <citation type="submission" date="2019-07" db="EMBL/GenBank/DDBJ databases">
        <title>Whole genome shotgun sequence of Microvirga aerophila NBRC 106136.</title>
        <authorList>
            <person name="Hosoyama A."/>
            <person name="Uohara A."/>
            <person name="Ohji S."/>
            <person name="Ichikawa N."/>
        </authorList>
    </citation>
    <scope>NUCLEOTIDE SEQUENCE [LARGE SCALE GENOMIC DNA]</scope>
    <source>
        <strain evidence="2 3">NBRC 106136</strain>
    </source>
</reference>
<gene>
    <name evidence="2" type="ORF">MAE02_67170</name>
</gene>
<accession>A0A512C476</accession>
<dbReference type="CDD" id="cd07996">
    <property type="entry name" value="WGR_MMR_like"/>
    <property type="match status" value="1"/>
</dbReference>
<comment type="caution">
    <text evidence="2">The sequence shown here is derived from an EMBL/GenBank/DDBJ whole genome shotgun (WGS) entry which is preliminary data.</text>
</comment>
<dbReference type="EMBL" id="BJYU01000296">
    <property type="protein sequence ID" value="GEO19021.1"/>
    <property type="molecule type" value="Genomic_DNA"/>
</dbReference>
<protein>
    <recommendedName>
        <fullName evidence="1">WGR domain-containing protein</fullName>
    </recommendedName>
</protein>
<dbReference type="RefSeq" id="WP_147023303.1">
    <property type="nucleotide sequence ID" value="NZ_BJYU01000296.1"/>
</dbReference>